<name>A0A015JUT2_RHIIW</name>
<dbReference type="OrthoDB" id="2399198at2759"/>
<protein>
    <submittedName>
        <fullName evidence="2">Uncharacterized protein</fullName>
    </submittedName>
</protein>
<dbReference type="HOGENOM" id="CLU_1403102_0_0_1"/>
<feature type="compositionally biased region" description="Basic residues" evidence="1">
    <location>
        <begin position="14"/>
        <end position="25"/>
    </location>
</feature>
<keyword evidence="3" id="KW-1185">Reference proteome</keyword>
<feature type="compositionally biased region" description="Polar residues" evidence="1">
    <location>
        <begin position="27"/>
        <end position="36"/>
    </location>
</feature>
<proteinExistence type="predicted"/>
<sequence>MENKVPLNSEYFHSRKTNSYRRRSKSLSDNVDNGKNSSLYSRRHHSPPPRRAHHQPIMKFNADMWMQEFKQNVMEKLFKEERFKAFQKKRSELENVMDISDDEEWQEQQKITPMVITPQYVLIQSVVQNEWEYYQSSPYSQYQLWLQEQQNLAAMQQQQNLYSTPQLQQHQQQEFINNLPTEIAQDVTVNNLPSKWFQYRESKEQ</sequence>
<feature type="region of interest" description="Disordered" evidence="1">
    <location>
        <begin position="1"/>
        <end position="55"/>
    </location>
</feature>
<evidence type="ECO:0000313" key="3">
    <source>
        <dbReference type="Proteomes" id="UP000022910"/>
    </source>
</evidence>
<dbReference type="EMBL" id="JEMT01029759">
    <property type="protein sequence ID" value="EXX50876.1"/>
    <property type="molecule type" value="Genomic_DNA"/>
</dbReference>
<dbReference type="Proteomes" id="UP000022910">
    <property type="component" value="Unassembled WGS sequence"/>
</dbReference>
<reference evidence="2 3" key="1">
    <citation type="submission" date="2014-02" db="EMBL/GenBank/DDBJ databases">
        <title>Single nucleus genome sequencing reveals high similarity among nuclei of an endomycorrhizal fungus.</title>
        <authorList>
            <person name="Lin K."/>
            <person name="Geurts R."/>
            <person name="Zhang Z."/>
            <person name="Limpens E."/>
            <person name="Saunders D.G."/>
            <person name="Mu D."/>
            <person name="Pang E."/>
            <person name="Cao H."/>
            <person name="Cha H."/>
            <person name="Lin T."/>
            <person name="Zhou Q."/>
            <person name="Shang Y."/>
            <person name="Li Y."/>
            <person name="Ivanov S."/>
            <person name="Sharma T."/>
            <person name="Velzen R.V."/>
            <person name="Ruijter N.D."/>
            <person name="Aanen D.K."/>
            <person name="Win J."/>
            <person name="Kamoun S."/>
            <person name="Bisseling T."/>
            <person name="Huang S."/>
        </authorList>
    </citation>
    <scope>NUCLEOTIDE SEQUENCE [LARGE SCALE GENOMIC DNA]</scope>
    <source>
        <strain evidence="3">DAOM197198w</strain>
    </source>
</reference>
<comment type="caution">
    <text evidence="2">The sequence shown here is derived from an EMBL/GenBank/DDBJ whole genome shotgun (WGS) entry which is preliminary data.</text>
</comment>
<organism evidence="2 3">
    <name type="scientific">Rhizophagus irregularis (strain DAOM 197198w)</name>
    <name type="common">Glomus intraradices</name>
    <dbReference type="NCBI Taxonomy" id="1432141"/>
    <lineage>
        <taxon>Eukaryota</taxon>
        <taxon>Fungi</taxon>
        <taxon>Fungi incertae sedis</taxon>
        <taxon>Mucoromycota</taxon>
        <taxon>Glomeromycotina</taxon>
        <taxon>Glomeromycetes</taxon>
        <taxon>Glomerales</taxon>
        <taxon>Glomeraceae</taxon>
        <taxon>Rhizophagus</taxon>
    </lineage>
</organism>
<feature type="compositionally biased region" description="Basic residues" evidence="1">
    <location>
        <begin position="41"/>
        <end position="55"/>
    </location>
</feature>
<evidence type="ECO:0000256" key="1">
    <source>
        <dbReference type="SAM" id="MobiDB-lite"/>
    </source>
</evidence>
<dbReference type="AlphaFoldDB" id="A0A015JUT2"/>
<accession>A0A015JUT2</accession>
<evidence type="ECO:0000313" key="2">
    <source>
        <dbReference type="EMBL" id="EXX50876.1"/>
    </source>
</evidence>
<gene>
    <name evidence="2" type="ORF">RirG_266660</name>
</gene>